<keyword evidence="1" id="KW-1133">Transmembrane helix</keyword>
<protein>
    <submittedName>
        <fullName evidence="2">Uncharacterized protein</fullName>
    </submittedName>
</protein>
<accession>A0A7Y7EB36</accession>
<feature type="transmembrane region" description="Helical" evidence="1">
    <location>
        <begin position="41"/>
        <end position="61"/>
    </location>
</feature>
<evidence type="ECO:0000256" key="1">
    <source>
        <dbReference type="SAM" id="Phobius"/>
    </source>
</evidence>
<feature type="transmembrane region" description="Helical" evidence="1">
    <location>
        <begin position="118"/>
        <end position="150"/>
    </location>
</feature>
<proteinExistence type="predicted"/>
<keyword evidence="1" id="KW-0472">Membrane</keyword>
<dbReference type="Proteomes" id="UP000587462">
    <property type="component" value="Unassembled WGS sequence"/>
</dbReference>
<evidence type="ECO:0000313" key="3">
    <source>
        <dbReference type="Proteomes" id="UP000587462"/>
    </source>
</evidence>
<comment type="caution">
    <text evidence="2">The sequence shown here is derived from an EMBL/GenBank/DDBJ whole genome shotgun (WGS) entry which is preliminary data.</text>
</comment>
<organism evidence="2 3">
    <name type="scientific">Streptomyces morookaense</name>
    <name type="common">Streptoverticillium morookaense</name>
    <dbReference type="NCBI Taxonomy" id="1970"/>
    <lineage>
        <taxon>Bacteria</taxon>
        <taxon>Bacillati</taxon>
        <taxon>Actinomycetota</taxon>
        <taxon>Actinomycetes</taxon>
        <taxon>Kitasatosporales</taxon>
        <taxon>Streptomycetaceae</taxon>
        <taxon>Streptomyces</taxon>
    </lineage>
</organism>
<dbReference type="AlphaFoldDB" id="A0A7Y7EB36"/>
<gene>
    <name evidence="2" type="ORF">HG542_31580</name>
</gene>
<dbReference type="RefSeq" id="WP_171087561.1">
    <property type="nucleotide sequence ID" value="NZ_BNBU01000010.1"/>
</dbReference>
<evidence type="ECO:0000313" key="2">
    <source>
        <dbReference type="EMBL" id="NVK82156.1"/>
    </source>
</evidence>
<reference evidence="2 3" key="1">
    <citation type="submission" date="2020-04" db="EMBL/GenBank/DDBJ databases">
        <title>Draft Genome Sequence of Streptomyces morookaense DSM 40503, an 8-azaguanine-producing strain.</title>
        <authorList>
            <person name="Qi J."/>
            <person name="Gao J.-M."/>
        </authorList>
    </citation>
    <scope>NUCLEOTIDE SEQUENCE [LARGE SCALE GENOMIC DNA]</scope>
    <source>
        <strain evidence="2 3">DSM 40503</strain>
    </source>
</reference>
<sequence length="171" mass="18868">MASSDDVRHRLYEQGLLKPPPLHGVGLTWVDRGRAYWVRRVGLTLMWLFATSITGLMAVVVTRGCVEGQRPLAVAAFTLVYGGLGAGMAFAAIRAIHVLDRYGHLGRTTRRSRRSHALGVRAASAFTALAQAFVLIAIPAAFGFCFPFFIRSFGRYTPGERFERRQIGLET</sequence>
<feature type="transmembrane region" description="Helical" evidence="1">
    <location>
        <begin position="73"/>
        <end position="97"/>
    </location>
</feature>
<name>A0A7Y7EB36_STRMO</name>
<keyword evidence="3" id="KW-1185">Reference proteome</keyword>
<keyword evidence="1" id="KW-0812">Transmembrane</keyword>
<dbReference type="EMBL" id="JABBXF010000108">
    <property type="protein sequence ID" value="NVK82156.1"/>
    <property type="molecule type" value="Genomic_DNA"/>
</dbReference>